<dbReference type="PANTHER" id="PTHR47738:SF1">
    <property type="entry name" value="NITROGEN REGULATORY PROTEIN"/>
    <property type="match status" value="1"/>
</dbReference>
<accession>A0A382V438</accession>
<dbReference type="PANTHER" id="PTHR47738">
    <property type="entry name" value="PTS SYSTEM FRUCTOSE-LIKE EIIA COMPONENT-RELATED"/>
    <property type="match status" value="1"/>
</dbReference>
<reference evidence="2" key="1">
    <citation type="submission" date="2018-05" db="EMBL/GenBank/DDBJ databases">
        <authorList>
            <person name="Lanie J.A."/>
            <person name="Ng W.-L."/>
            <person name="Kazmierczak K.M."/>
            <person name="Andrzejewski T.M."/>
            <person name="Davidsen T.M."/>
            <person name="Wayne K.J."/>
            <person name="Tettelin H."/>
            <person name="Glass J.I."/>
            <person name="Rusch D."/>
            <person name="Podicherti R."/>
            <person name="Tsui H.-C.T."/>
            <person name="Winkler M.E."/>
        </authorList>
    </citation>
    <scope>NUCLEOTIDE SEQUENCE</scope>
</reference>
<organism evidence="2">
    <name type="scientific">marine metagenome</name>
    <dbReference type="NCBI Taxonomy" id="408172"/>
    <lineage>
        <taxon>unclassified sequences</taxon>
        <taxon>metagenomes</taxon>
        <taxon>ecological metagenomes</taxon>
    </lineage>
</organism>
<dbReference type="PROSITE" id="PS00372">
    <property type="entry name" value="PTS_EIIA_TYPE_2_HIS"/>
    <property type="match status" value="1"/>
</dbReference>
<dbReference type="EMBL" id="UINC01149024">
    <property type="protein sequence ID" value="SVD41234.1"/>
    <property type="molecule type" value="Genomic_DNA"/>
</dbReference>
<dbReference type="InterPro" id="IPR016152">
    <property type="entry name" value="PTrfase/Anion_transptr"/>
</dbReference>
<protein>
    <recommendedName>
        <fullName evidence="1">PTS EIIA type-2 domain-containing protein</fullName>
    </recommendedName>
</protein>
<dbReference type="CDD" id="cd00211">
    <property type="entry name" value="PTS_IIA_fru"/>
    <property type="match status" value="1"/>
</dbReference>
<proteinExistence type="predicted"/>
<dbReference type="Gene3D" id="3.40.930.10">
    <property type="entry name" value="Mannitol-specific EII, Chain A"/>
    <property type="match status" value="1"/>
</dbReference>
<sequence>MKISDILSLENVLSNIECNSKKAAIELLAKNLADSNNGISQVEIIDCLTAREKLGSTGLGNGIAIPHGRLKYCKETIASFIQLNNGVDYEAIDNIPVDLIFALIVPEESTDEHLHILSILAKTLSNPKTISKLRKSKNSAEIFTHLTNSQ</sequence>
<dbReference type="AlphaFoldDB" id="A0A382V438"/>
<name>A0A382V438_9ZZZZ</name>
<dbReference type="SUPFAM" id="SSF55804">
    <property type="entry name" value="Phoshotransferase/anion transport protein"/>
    <property type="match status" value="1"/>
</dbReference>
<feature type="domain" description="PTS EIIA type-2" evidence="1">
    <location>
        <begin position="5"/>
        <end position="149"/>
    </location>
</feature>
<dbReference type="PROSITE" id="PS51094">
    <property type="entry name" value="PTS_EIIA_TYPE_2"/>
    <property type="match status" value="1"/>
</dbReference>
<dbReference type="Pfam" id="PF00359">
    <property type="entry name" value="PTS_EIIA_2"/>
    <property type="match status" value="1"/>
</dbReference>
<dbReference type="InterPro" id="IPR051541">
    <property type="entry name" value="PTS_SugarTrans_NitroReg"/>
</dbReference>
<gene>
    <name evidence="2" type="ORF">METZ01_LOCUS394088</name>
</gene>
<evidence type="ECO:0000313" key="2">
    <source>
        <dbReference type="EMBL" id="SVD41234.1"/>
    </source>
</evidence>
<evidence type="ECO:0000259" key="1">
    <source>
        <dbReference type="PROSITE" id="PS51094"/>
    </source>
</evidence>
<dbReference type="GO" id="GO:0030295">
    <property type="term" value="F:protein kinase activator activity"/>
    <property type="evidence" value="ECO:0007669"/>
    <property type="project" value="TreeGrafter"/>
</dbReference>
<dbReference type="InterPro" id="IPR002178">
    <property type="entry name" value="PTS_EIIA_type-2_dom"/>
</dbReference>